<organism evidence="1 2">
    <name type="scientific">Colletotrichum destructivum</name>
    <dbReference type="NCBI Taxonomy" id="34406"/>
    <lineage>
        <taxon>Eukaryota</taxon>
        <taxon>Fungi</taxon>
        <taxon>Dikarya</taxon>
        <taxon>Ascomycota</taxon>
        <taxon>Pezizomycotina</taxon>
        <taxon>Sordariomycetes</taxon>
        <taxon>Hypocreomycetidae</taxon>
        <taxon>Glomerellales</taxon>
        <taxon>Glomerellaceae</taxon>
        <taxon>Colletotrichum</taxon>
        <taxon>Colletotrichum destructivum species complex</taxon>
    </lineage>
</organism>
<name>A0AAX4ITQ8_9PEZI</name>
<accession>A0AAX4ITQ8</accession>
<evidence type="ECO:0000313" key="2">
    <source>
        <dbReference type="Proteomes" id="UP001322277"/>
    </source>
</evidence>
<keyword evidence="2" id="KW-1185">Reference proteome</keyword>
<evidence type="ECO:0000313" key="1">
    <source>
        <dbReference type="EMBL" id="WQF86641.1"/>
    </source>
</evidence>
<dbReference type="EMBL" id="CP137311">
    <property type="protein sequence ID" value="WQF86641.1"/>
    <property type="molecule type" value="Genomic_DNA"/>
</dbReference>
<sequence length="280" mass="31797">MYSPPEEIEAAVEAYRSRISEHNRRIVQVYVSLVADAEPEEGEFEDDEDINELRLQALYPIFDVKLLNLVSTPREILTCWEELCAVYDLDGTDTSGKPSEEEVALRKEWHLLIEKNLKKLCLEEVRESITFPEEFCISAKSVNALTGPGLTELKSRHQASFWVGRHAPPYAEEGAAEMVKTPEWLTEHLDGGWDCAPGWDAGSGFRHAFYVVYCRKSAAQPDAAGPHEPWAWRYFSSDPVDFGVFDTLPEFLAWYSRYREPSVPDASSMTGYDVLMGDVF</sequence>
<reference evidence="2" key="1">
    <citation type="journal article" date="2023" name="bioRxiv">
        <title>Complete genome of the Medicago anthracnose fungus, Colletotrichum destructivum, reveals a mini-chromosome-like region within a core chromosome.</title>
        <authorList>
            <person name="Lapalu N."/>
            <person name="Simon A."/>
            <person name="Lu A."/>
            <person name="Plaumann P.-L."/>
            <person name="Amselem J."/>
            <person name="Pigne S."/>
            <person name="Auger A."/>
            <person name="Koch C."/>
            <person name="Dallery J.-F."/>
            <person name="O'Connell R.J."/>
        </authorList>
    </citation>
    <scope>NUCLEOTIDE SEQUENCE [LARGE SCALE GENOMIC DNA]</scope>
    <source>
        <strain evidence="2">CBS 520.97</strain>
    </source>
</reference>
<dbReference type="Proteomes" id="UP001322277">
    <property type="component" value="Chromosome 7"/>
</dbReference>
<dbReference type="RefSeq" id="XP_062783862.1">
    <property type="nucleotide sequence ID" value="XM_062927811.1"/>
</dbReference>
<gene>
    <name evidence="1" type="ORF">CDEST_11655</name>
</gene>
<protein>
    <submittedName>
        <fullName evidence="1">Uncharacterized protein</fullName>
    </submittedName>
</protein>
<dbReference type="GeneID" id="87948155"/>
<dbReference type="AlphaFoldDB" id="A0AAX4ITQ8"/>
<proteinExistence type="predicted"/>
<dbReference type="KEGG" id="cdet:87948155"/>